<evidence type="ECO:0000256" key="2">
    <source>
        <dbReference type="ARBA" id="ARBA00011475"/>
    </source>
</evidence>
<dbReference type="InterPro" id="IPR042195">
    <property type="entry name" value="ArgJ_beta_C"/>
</dbReference>
<dbReference type="AlphaFoldDB" id="T2G742"/>
<proteinExistence type="inferred from homology"/>
<feature type="binding site" evidence="8">
    <location>
        <position position="393"/>
    </location>
    <ligand>
        <name>substrate</name>
    </ligand>
</feature>
<evidence type="ECO:0000256" key="6">
    <source>
        <dbReference type="ARBA" id="ARBA00022813"/>
    </source>
</evidence>
<dbReference type="PANTHER" id="PTHR23100:SF0">
    <property type="entry name" value="ARGININE BIOSYNTHESIS BIFUNCTIONAL PROTEIN ARGJ, MITOCHONDRIAL"/>
    <property type="match status" value="1"/>
</dbReference>
<dbReference type="NCBIfam" id="TIGR00120">
    <property type="entry name" value="ArgJ"/>
    <property type="match status" value="1"/>
</dbReference>
<dbReference type="GO" id="GO:0006526">
    <property type="term" value="P:L-arginine biosynthetic process"/>
    <property type="evidence" value="ECO:0007669"/>
    <property type="project" value="UniProtKB-UniRule"/>
</dbReference>
<dbReference type="Gene3D" id="3.10.20.340">
    <property type="entry name" value="ArgJ beta chain, C-terminal domain"/>
    <property type="match status" value="1"/>
</dbReference>
<evidence type="ECO:0000256" key="1">
    <source>
        <dbReference type="ARBA" id="ARBA00006774"/>
    </source>
</evidence>
<dbReference type="GO" id="GO:0006592">
    <property type="term" value="P:ornithine biosynthetic process"/>
    <property type="evidence" value="ECO:0007669"/>
    <property type="project" value="TreeGrafter"/>
</dbReference>
<dbReference type="CDD" id="cd02152">
    <property type="entry name" value="OAT"/>
    <property type="match status" value="1"/>
</dbReference>
<comment type="function">
    <text evidence="8">Catalyzes two activities which are involved in the cyclic version of arginine biosynthesis: the synthesis of N-acetylglutamate from glutamate and acetyl-CoA as the acetyl donor, and of ornithine by transacetylation between N(2)-acetylornithine and glutamate.</text>
</comment>
<evidence type="ECO:0000313" key="10">
    <source>
        <dbReference type="Proteomes" id="UP000016587"/>
    </source>
</evidence>
<comment type="catalytic activity">
    <reaction evidence="8">
        <text>N(2)-acetyl-L-ornithine + L-glutamate = N-acetyl-L-glutamate + L-ornithine</text>
        <dbReference type="Rhea" id="RHEA:15349"/>
        <dbReference type="ChEBI" id="CHEBI:29985"/>
        <dbReference type="ChEBI" id="CHEBI:44337"/>
        <dbReference type="ChEBI" id="CHEBI:46911"/>
        <dbReference type="ChEBI" id="CHEBI:57805"/>
        <dbReference type="EC" id="2.3.1.35"/>
    </reaction>
</comment>
<dbReference type="PATRIC" id="fig|1121448.10.peg.137"/>
<dbReference type="Proteomes" id="UP000016587">
    <property type="component" value="Chromosome"/>
</dbReference>
<reference evidence="10" key="2">
    <citation type="submission" date="2013-07" db="EMBL/GenBank/DDBJ databases">
        <authorList>
            <person name="Morais-Silva F.O."/>
            <person name="Rezende A.M."/>
            <person name="Pimentel C."/>
            <person name="Resende D.M."/>
            <person name="Santos C.I."/>
            <person name="Clemente C."/>
            <person name="de Oliveira L.M."/>
            <person name="da Silva S.M."/>
            <person name="Costa D.A."/>
            <person name="Varela-Raposo A."/>
            <person name="Horacio E.C.A."/>
            <person name="Matos M."/>
            <person name="Flores O."/>
            <person name="Ruiz J.C."/>
            <person name="Rodrigues-Pousada C."/>
        </authorList>
    </citation>
    <scope>NUCLEOTIDE SEQUENCE [LARGE SCALE GENOMIC DNA]</scope>
    <source>
        <strain evidence="10">ATCC 19364 / DSM 1382 / NCIMB 9332 / VKM B-1759</strain>
    </source>
</reference>
<dbReference type="GO" id="GO:0005737">
    <property type="term" value="C:cytoplasm"/>
    <property type="evidence" value="ECO:0007669"/>
    <property type="project" value="UniProtKB-SubCell"/>
</dbReference>
<evidence type="ECO:0000256" key="7">
    <source>
        <dbReference type="ARBA" id="ARBA00023315"/>
    </source>
</evidence>
<dbReference type="eggNOG" id="COG1364">
    <property type="taxonomic scope" value="Bacteria"/>
</dbReference>
<feature type="site" description="Involved in the stabilization of negative charge on the oxyanion by the formation of the oxyanion hole" evidence="8">
    <location>
        <position position="108"/>
    </location>
</feature>
<evidence type="ECO:0000256" key="8">
    <source>
        <dbReference type="HAMAP-Rule" id="MF_01106"/>
    </source>
</evidence>
<dbReference type="RefSeq" id="WP_021758646.1">
    <property type="nucleotide sequence ID" value="NC_022444.1"/>
</dbReference>
<evidence type="ECO:0000256" key="5">
    <source>
        <dbReference type="ARBA" id="ARBA00022679"/>
    </source>
</evidence>
<keyword evidence="8" id="KW-0511">Multifunctional enzyme</keyword>
<dbReference type="InterPro" id="IPR016117">
    <property type="entry name" value="ArgJ-like_dom_sf"/>
</dbReference>
<dbReference type="Pfam" id="PF01960">
    <property type="entry name" value="ArgJ"/>
    <property type="match status" value="1"/>
</dbReference>
<comment type="catalytic activity">
    <reaction evidence="8">
        <text>L-glutamate + acetyl-CoA = N-acetyl-L-glutamate + CoA + H(+)</text>
        <dbReference type="Rhea" id="RHEA:24292"/>
        <dbReference type="ChEBI" id="CHEBI:15378"/>
        <dbReference type="ChEBI" id="CHEBI:29985"/>
        <dbReference type="ChEBI" id="CHEBI:44337"/>
        <dbReference type="ChEBI" id="CHEBI:57287"/>
        <dbReference type="ChEBI" id="CHEBI:57288"/>
        <dbReference type="EC" id="2.3.1.1"/>
    </reaction>
</comment>
<dbReference type="FunFam" id="3.60.70.12:FF:000001">
    <property type="entry name" value="Arginine biosynthesis bifunctional protein ArgJ, chloroplastic"/>
    <property type="match status" value="1"/>
</dbReference>
<keyword evidence="3 8" id="KW-0055">Arginine biosynthesis</keyword>
<keyword evidence="4 8" id="KW-0028">Amino-acid biosynthesis</keyword>
<feature type="binding site" evidence="8">
    <location>
        <position position="388"/>
    </location>
    <ligand>
        <name>substrate</name>
    </ligand>
</feature>
<accession>T2G742</accession>
<feature type="binding site" evidence="8">
    <location>
        <position position="144"/>
    </location>
    <ligand>
        <name>substrate</name>
    </ligand>
</feature>
<evidence type="ECO:0000256" key="3">
    <source>
        <dbReference type="ARBA" id="ARBA00022571"/>
    </source>
</evidence>
<feature type="binding site" evidence="8">
    <location>
        <position position="171"/>
    </location>
    <ligand>
        <name>substrate</name>
    </ligand>
</feature>
<evidence type="ECO:0000256" key="4">
    <source>
        <dbReference type="ARBA" id="ARBA00022605"/>
    </source>
</evidence>
<comment type="pathway">
    <text evidence="8">Amino-acid biosynthesis; L-arginine biosynthesis; N(2)-acetyl-L-ornithine from L-glutamate: step 1/4.</text>
</comment>
<keyword evidence="7 8" id="KW-0012">Acyltransferase</keyword>
<feature type="site" description="Involved in the stabilization of negative charge on the oxyanion by the formation of the oxyanion hole" evidence="8">
    <location>
        <position position="107"/>
    </location>
</feature>
<dbReference type="KEGG" id="dgg:DGI_0136"/>
<dbReference type="EMBL" id="CP006585">
    <property type="protein sequence ID" value="AGW12073.1"/>
    <property type="molecule type" value="Genomic_DNA"/>
</dbReference>
<feature type="site" description="Cleavage; by autolysis" evidence="8">
    <location>
        <begin position="181"/>
        <end position="182"/>
    </location>
</feature>
<dbReference type="InterPro" id="IPR002813">
    <property type="entry name" value="Arg_biosynth_ArgJ"/>
</dbReference>
<dbReference type="STRING" id="1121448.DGI_0136"/>
<organism evidence="9 10">
    <name type="scientific">Megalodesulfovibrio gigas (strain ATCC 19364 / DSM 1382 / NCIMB 9332 / VKM B-1759)</name>
    <name type="common">Desulfovibrio gigas</name>
    <dbReference type="NCBI Taxonomy" id="1121448"/>
    <lineage>
        <taxon>Bacteria</taxon>
        <taxon>Pseudomonadati</taxon>
        <taxon>Thermodesulfobacteriota</taxon>
        <taxon>Desulfovibrionia</taxon>
        <taxon>Desulfovibrionales</taxon>
        <taxon>Desulfovibrionaceae</taxon>
        <taxon>Megalodesulfovibrio</taxon>
    </lineage>
</organism>
<gene>
    <name evidence="8" type="primary">argJ</name>
    <name evidence="9" type="ORF">DGI_0136</name>
</gene>
<comment type="pathway">
    <text evidence="8">Amino-acid biosynthesis; L-arginine biosynthesis; L-ornithine and N-acetyl-L-glutamate from L-glutamate and N(2)-acetyl-L-ornithine (cyclic): step 1/1.</text>
</comment>
<comment type="subunit">
    <text evidence="2 8">Heterotetramer of two alpha and two beta chains.</text>
</comment>
<dbReference type="EC" id="2.3.1.35" evidence="8"/>
<dbReference type="Gene3D" id="3.60.70.12">
    <property type="entry name" value="L-amino peptidase D-ALA esterase/amidase"/>
    <property type="match status" value="1"/>
</dbReference>
<dbReference type="PANTHER" id="PTHR23100">
    <property type="entry name" value="ARGININE BIOSYNTHESIS BIFUNCTIONAL PROTEIN ARGJ"/>
    <property type="match status" value="1"/>
</dbReference>
<feature type="binding site" evidence="8">
    <location>
        <position position="182"/>
    </location>
    <ligand>
        <name>substrate</name>
    </ligand>
</feature>
<reference evidence="9 10" key="1">
    <citation type="journal article" date="2013" name="J. Bacteriol.">
        <title>Roles of HynAB and Ech, the only two hydrogenases found in the model sulfate reducer Desulfovibrio gigas.</title>
        <authorList>
            <person name="Morais-Silva F.O."/>
            <person name="Santos C.I."/>
            <person name="Rodrigues R."/>
            <person name="Pereira I.A."/>
            <person name="Rodrigues-Pousada C."/>
        </authorList>
    </citation>
    <scope>NUCLEOTIDE SEQUENCE [LARGE SCALE GENOMIC DNA]</scope>
    <source>
        <strain evidence="10">ATCC 19364 / DSM 1382 / NCIMB 9332 / VKM B-1759</strain>
    </source>
</reference>
<comment type="subcellular location">
    <subcellularLocation>
        <location evidence="8">Cytoplasm</location>
    </subcellularLocation>
</comment>
<feature type="chain" id="PRO_5023510254" description="Arginine biosynthesis bifunctional protein ArgJ beta chain" evidence="8">
    <location>
        <begin position="182"/>
        <end position="393"/>
    </location>
</feature>
<keyword evidence="5 8" id="KW-0808">Transferase</keyword>
<keyword evidence="8" id="KW-0963">Cytoplasm</keyword>
<comment type="similarity">
    <text evidence="1 8">Belongs to the ArgJ family.</text>
</comment>
<name>T2G742_MEGG1</name>
<dbReference type="NCBIfam" id="NF003802">
    <property type="entry name" value="PRK05388.1"/>
    <property type="match status" value="1"/>
</dbReference>
<feature type="active site" description="Nucleophile" evidence="8">
    <location>
        <position position="182"/>
    </location>
</feature>
<keyword evidence="6 8" id="KW-0068">Autocatalytic cleavage</keyword>
<sequence>MIPVPKGYSFAAVPAGFKKDRNDLAVIVSDRPAVAAGVFTTNRFQAAPVLVARERLERADAMRAVVINAGQANACTGEAGLADCLESCRLLAEALGLEEGEILPASTGVIGVRMPMDKWATAMPLVQANLGQAAATDFARAIMTTDAFPKMAAARLTSPDGKECAIFGMAKGAGMICPNMATMLGVVLTDAEVAPEQWRSVLRAAVDASFNRVTVDGDTSTNDCVFALANGASGVTIGDGELQGLAEGVAQVCQTLAYMIVQDAEGGSKVVRIHVSGARSMGDAEIVARTIGHSPLVKTAMYGRDPNWGRIVAALGRSGVDFNPGDVNLSLCGIPIFAKGAPIPQDHKALLAPHMRRQDIHIHLSIGSGPGSYVLLASDLTHEYVTINAEYTT</sequence>
<dbReference type="EC" id="2.3.1.1" evidence="8"/>
<keyword evidence="10" id="KW-1185">Reference proteome</keyword>
<dbReference type="GO" id="GO:0004358">
    <property type="term" value="F:L-glutamate N-acetyltransferase activity, acting on acetyl-L-ornithine as donor"/>
    <property type="evidence" value="ECO:0007669"/>
    <property type="project" value="UniProtKB-UniRule"/>
</dbReference>
<dbReference type="OrthoDB" id="9804242at2"/>
<protein>
    <recommendedName>
        <fullName evidence="8">Arginine biosynthesis bifunctional protein ArgJ</fullName>
    </recommendedName>
    <domain>
        <recommendedName>
            <fullName evidence="8">Glutamate N-acetyltransferase</fullName>
            <ecNumber evidence="8">2.3.1.35</ecNumber>
        </recommendedName>
        <alternativeName>
            <fullName evidence="8">Ornithine acetyltransferase</fullName>
            <shortName evidence="8">OATase</shortName>
        </alternativeName>
        <alternativeName>
            <fullName evidence="8">Ornithine transacetylase</fullName>
        </alternativeName>
    </domain>
    <domain>
        <recommendedName>
            <fullName evidence="8">Amino-acid acetyltransferase</fullName>
            <ecNumber evidence="8">2.3.1.1</ecNumber>
        </recommendedName>
        <alternativeName>
            <fullName evidence="8">N-acetylglutamate synthase</fullName>
            <shortName evidence="8">AGSase</shortName>
        </alternativeName>
    </domain>
    <component>
        <recommendedName>
            <fullName evidence="8">Arginine biosynthesis bifunctional protein ArgJ alpha chain</fullName>
        </recommendedName>
    </component>
    <component>
        <recommendedName>
            <fullName evidence="8">Arginine biosynthesis bifunctional protein ArgJ beta chain</fullName>
        </recommendedName>
    </component>
</protein>
<dbReference type="SUPFAM" id="SSF56266">
    <property type="entry name" value="DmpA/ArgJ-like"/>
    <property type="match status" value="1"/>
</dbReference>
<dbReference type="GO" id="GO:0004042">
    <property type="term" value="F:L-glutamate N-acetyltransferase activity"/>
    <property type="evidence" value="ECO:0007669"/>
    <property type="project" value="UniProtKB-UniRule"/>
</dbReference>
<dbReference type="HAMAP" id="MF_01106">
    <property type="entry name" value="ArgJ"/>
    <property type="match status" value="1"/>
</dbReference>
<dbReference type="HOGENOM" id="CLU_027172_1_0_7"/>
<dbReference type="UniPathway" id="UPA00068">
    <property type="reaction ID" value="UER00106"/>
</dbReference>
<feature type="binding site" evidence="8">
    <location>
        <position position="265"/>
    </location>
    <ligand>
        <name>substrate</name>
    </ligand>
</feature>
<evidence type="ECO:0000313" key="9">
    <source>
        <dbReference type="EMBL" id="AGW12073.1"/>
    </source>
</evidence>
<feature type="chain" id="PRO_5023510253" description="Arginine biosynthesis bifunctional protein ArgJ alpha chain" evidence="8">
    <location>
        <begin position="1"/>
        <end position="181"/>
    </location>
</feature>